<dbReference type="Pfam" id="PF00460">
    <property type="entry name" value="Flg_bb_rod"/>
    <property type="match status" value="1"/>
</dbReference>
<keyword evidence="11" id="KW-0969">Cilium</keyword>
<dbReference type="NCBIfam" id="TIGR03506">
    <property type="entry name" value="FlgEFG_subfam"/>
    <property type="match status" value="2"/>
</dbReference>
<evidence type="ECO:0000259" key="10">
    <source>
        <dbReference type="Pfam" id="PF22692"/>
    </source>
</evidence>
<comment type="subcellular location">
    <subcellularLocation>
        <location evidence="1 7">Bacterial flagellum basal body</location>
    </subcellularLocation>
</comment>
<comment type="subunit">
    <text evidence="7">The basal body constitutes a major portion of the flagellar organelle and consists of four rings (L,P,S, and M) mounted on a central rod. The rod consists of about 26 subunits of FlgG in the distal portion, and FlgB, FlgC and FlgF are thought to build up the proximal portion of the rod with about 6 subunits each.</text>
</comment>
<feature type="domain" description="Flagellar hook protein FlgE/F/G-like D1" evidence="10">
    <location>
        <begin position="91"/>
        <end position="154"/>
    </location>
</feature>
<proteinExistence type="inferred from homology"/>
<dbReference type="Proteomes" id="UP000539985">
    <property type="component" value="Unassembled WGS sequence"/>
</dbReference>
<sequence>MIDALSIASSGLAANQAWIDSISNNVANMQTVGYKRSQVNFHDMVREVGTRDDGGGMTETLLSGAGIQASQPNQIFSPGAVRQTGNELDLAIQGDGFFEVTLPTGELAYTRAGSFHLDSERQLAMHDGQTLTADLRVPPDARNLVIKQSGEVTATIVETGEVITVGQVQLSKFASAEGLKKLSDGLYRPTQASGEAIYAEPGRDGQGVLLQGYVEMSNVNLIDEMSSLVLAQRAYQMNARLLQASDQILETINNLRR</sequence>
<dbReference type="InterPro" id="IPR020013">
    <property type="entry name" value="Flagellar_FlgE/F/G"/>
</dbReference>
<keyword evidence="4 7" id="KW-0975">Bacterial flagellum</keyword>
<name>A0A7Y7X9Y4_9PSED</name>
<evidence type="ECO:0000259" key="9">
    <source>
        <dbReference type="Pfam" id="PF06429"/>
    </source>
</evidence>
<dbReference type="EMBL" id="JACAQB010000004">
    <property type="protein sequence ID" value="NWB95785.1"/>
    <property type="molecule type" value="Genomic_DNA"/>
</dbReference>
<evidence type="ECO:0000313" key="11">
    <source>
        <dbReference type="EMBL" id="NWB95785.1"/>
    </source>
</evidence>
<dbReference type="InterPro" id="IPR001444">
    <property type="entry name" value="Flag_bb_rod_N"/>
</dbReference>
<dbReference type="GO" id="GO:0009426">
    <property type="term" value="C:bacterial-type flagellum basal body, distal rod"/>
    <property type="evidence" value="ECO:0007669"/>
    <property type="project" value="UniProtKB-UniRule"/>
</dbReference>
<protein>
    <recommendedName>
        <fullName evidence="3 6">Flagellar basal-body rod protein FlgG</fullName>
    </recommendedName>
    <alternativeName>
        <fullName evidence="5 7">Distal rod protein</fullName>
    </alternativeName>
</protein>
<dbReference type="InterPro" id="IPR053967">
    <property type="entry name" value="LlgE_F_G-like_D1"/>
</dbReference>
<evidence type="ECO:0000313" key="12">
    <source>
        <dbReference type="Proteomes" id="UP000539985"/>
    </source>
</evidence>
<evidence type="ECO:0000256" key="1">
    <source>
        <dbReference type="ARBA" id="ARBA00004117"/>
    </source>
</evidence>
<dbReference type="Pfam" id="PF06429">
    <property type="entry name" value="Flg_bbr_C"/>
    <property type="match status" value="1"/>
</dbReference>
<evidence type="ECO:0000256" key="6">
    <source>
        <dbReference type="NCBIfam" id="TIGR02488"/>
    </source>
</evidence>
<dbReference type="RefSeq" id="WP_177101078.1">
    <property type="nucleotide sequence ID" value="NZ_JACAQB010000004.1"/>
</dbReference>
<dbReference type="InterPro" id="IPR037925">
    <property type="entry name" value="FlgE/F/G-like"/>
</dbReference>
<dbReference type="GO" id="GO:0071978">
    <property type="term" value="P:bacterial-type flagellum-dependent swarming motility"/>
    <property type="evidence" value="ECO:0007669"/>
    <property type="project" value="TreeGrafter"/>
</dbReference>
<feature type="domain" description="Flagellar basal-body/hook protein C-terminal" evidence="9">
    <location>
        <begin position="211"/>
        <end position="255"/>
    </location>
</feature>
<dbReference type="NCBIfam" id="TIGR02488">
    <property type="entry name" value="flgG_G_neg"/>
    <property type="match status" value="1"/>
</dbReference>
<evidence type="ECO:0000259" key="8">
    <source>
        <dbReference type="Pfam" id="PF00460"/>
    </source>
</evidence>
<evidence type="ECO:0000256" key="4">
    <source>
        <dbReference type="ARBA" id="ARBA00023143"/>
    </source>
</evidence>
<dbReference type="InterPro" id="IPR010930">
    <property type="entry name" value="Flg_bb/hook_C_dom"/>
</dbReference>
<evidence type="ECO:0000256" key="5">
    <source>
        <dbReference type="ARBA" id="ARBA00032912"/>
    </source>
</evidence>
<dbReference type="PANTHER" id="PTHR30435">
    <property type="entry name" value="FLAGELLAR PROTEIN"/>
    <property type="match status" value="1"/>
</dbReference>
<dbReference type="SUPFAM" id="SSF117143">
    <property type="entry name" value="Flagellar hook protein flgE"/>
    <property type="match status" value="1"/>
</dbReference>
<dbReference type="AlphaFoldDB" id="A0A7Y7X9Y4"/>
<comment type="similarity">
    <text evidence="2 7">Belongs to the flagella basal body rod proteins family.</text>
</comment>
<accession>A0A7Y7X9Y4</accession>
<evidence type="ECO:0000256" key="7">
    <source>
        <dbReference type="RuleBase" id="RU362116"/>
    </source>
</evidence>
<dbReference type="Pfam" id="PF22692">
    <property type="entry name" value="LlgE_F_G_D1"/>
    <property type="match status" value="1"/>
</dbReference>
<comment type="caution">
    <text evidence="11">The sequence shown here is derived from an EMBL/GenBank/DDBJ whole genome shotgun (WGS) entry which is preliminary data.</text>
</comment>
<evidence type="ECO:0000256" key="2">
    <source>
        <dbReference type="ARBA" id="ARBA00009677"/>
    </source>
</evidence>
<keyword evidence="11" id="KW-0282">Flagellum</keyword>
<gene>
    <name evidence="11" type="primary">flgG</name>
    <name evidence="11" type="ORF">HX882_07795</name>
</gene>
<evidence type="ECO:0000256" key="3">
    <source>
        <dbReference type="ARBA" id="ARBA00017948"/>
    </source>
</evidence>
<dbReference type="PANTHER" id="PTHR30435:SF19">
    <property type="entry name" value="FLAGELLAR BASAL-BODY ROD PROTEIN FLGG"/>
    <property type="match status" value="1"/>
</dbReference>
<feature type="domain" description="Flagellar basal body rod protein N-terminal" evidence="8">
    <location>
        <begin position="6"/>
        <end position="35"/>
    </location>
</feature>
<dbReference type="InterPro" id="IPR012834">
    <property type="entry name" value="FlgG_G_neg"/>
</dbReference>
<reference evidence="11 12" key="1">
    <citation type="submission" date="2020-04" db="EMBL/GenBank/DDBJ databases">
        <title>Molecular characterization of pseudomonads from Agaricus bisporus reveal novel blotch 2 pathogens in Western Europe.</title>
        <authorList>
            <person name="Taparia T."/>
            <person name="Krijger M."/>
            <person name="Haynes E."/>
            <person name="Elpinstone J.G."/>
            <person name="Noble R."/>
            <person name="Van Der Wolf J."/>
        </authorList>
    </citation>
    <scope>NUCLEOTIDE SEQUENCE [LARGE SCALE GENOMIC DNA]</scope>
    <source>
        <strain evidence="11 12">H7001</strain>
    </source>
</reference>
<organism evidence="11 12">
    <name type="scientific">Pseudomonas gingeri</name>
    <dbReference type="NCBI Taxonomy" id="117681"/>
    <lineage>
        <taxon>Bacteria</taxon>
        <taxon>Pseudomonadati</taxon>
        <taxon>Pseudomonadota</taxon>
        <taxon>Gammaproteobacteria</taxon>
        <taxon>Pseudomonadales</taxon>
        <taxon>Pseudomonadaceae</taxon>
        <taxon>Pseudomonas</taxon>
    </lineage>
</organism>
<keyword evidence="11" id="KW-0966">Cell projection</keyword>